<sequence>MTKRSVDQALVLGKKGEKKIHHPLHSPSFL</sequence>
<evidence type="ECO:0000313" key="3">
    <source>
        <dbReference type="Proteomes" id="UP000001877"/>
    </source>
</evidence>
<accession>C0ZJC2</accession>
<dbReference type="EMBL" id="AP008955">
    <property type="protein sequence ID" value="BAH45497.1"/>
    <property type="molecule type" value="Genomic_DNA"/>
</dbReference>
<evidence type="ECO:0000313" key="2">
    <source>
        <dbReference type="EMBL" id="BAH45497.1"/>
    </source>
</evidence>
<dbReference type="AlphaFoldDB" id="C0ZJC2"/>
<dbReference type="STRING" id="358681.BBR47_45200"/>
<dbReference type="HOGENOM" id="CLU_3402439_0_0_9"/>
<gene>
    <name evidence="2" type="ordered locus">BBR47_45200</name>
</gene>
<name>C0ZJC2_BREBN</name>
<dbReference type="KEGG" id="bbe:BBR47_45200"/>
<protein>
    <submittedName>
        <fullName evidence="2">Uncharacterized protein</fullName>
    </submittedName>
</protein>
<feature type="region of interest" description="Disordered" evidence="1">
    <location>
        <begin position="1"/>
        <end position="30"/>
    </location>
</feature>
<organism evidence="2 3">
    <name type="scientific">Brevibacillus brevis (strain 47 / JCM 6285 / NBRC 100599)</name>
    <dbReference type="NCBI Taxonomy" id="358681"/>
    <lineage>
        <taxon>Bacteria</taxon>
        <taxon>Bacillati</taxon>
        <taxon>Bacillota</taxon>
        <taxon>Bacilli</taxon>
        <taxon>Bacillales</taxon>
        <taxon>Paenibacillaceae</taxon>
        <taxon>Brevibacillus</taxon>
    </lineage>
</organism>
<reference evidence="2 3" key="1">
    <citation type="submission" date="2005-03" db="EMBL/GenBank/DDBJ databases">
        <title>Brevibacillus brevis strain 47, complete genome.</title>
        <authorList>
            <person name="Hosoyama A."/>
            <person name="Yamada R."/>
            <person name="Hongo Y."/>
            <person name="Terui Y."/>
            <person name="Ankai A."/>
            <person name="Masuyama W."/>
            <person name="Sekiguchi M."/>
            <person name="Takeda T."/>
            <person name="Asano K."/>
            <person name="Ohji S."/>
            <person name="Ichikawa N."/>
            <person name="Narita S."/>
            <person name="Aoki N."/>
            <person name="Miura H."/>
            <person name="Matsushita S."/>
            <person name="Sekigawa T."/>
            <person name="Yamagata H."/>
            <person name="Yoshikawa H."/>
            <person name="Udaka S."/>
            <person name="Tanikawa S."/>
            <person name="Fujita N."/>
        </authorList>
    </citation>
    <scope>NUCLEOTIDE SEQUENCE [LARGE SCALE GENOMIC DNA]</scope>
    <source>
        <strain evidence="3">47 / JCM 6285 / NBRC 100599</strain>
    </source>
</reference>
<keyword evidence="3" id="KW-1185">Reference proteome</keyword>
<proteinExistence type="predicted"/>
<evidence type="ECO:0000256" key="1">
    <source>
        <dbReference type="SAM" id="MobiDB-lite"/>
    </source>
</evidence>
<dbReference type="Proteomes" id="UP000001877">
    <property type="component" value="Chromosome"/>
</dbReference>